<reference evidence="1 2" key="1">
    <citation type="submission" date="2019-09" db="EMBL/GenBank/DDBJ databases">
        <authorList>
            <person name="Chandra G."/>
            <person name="Truman W A."/>
        </authorList>
    </citation>
    <scope>NUCLEOTIDE SEQUENCE [LARGE SCALE GENOMIC DNA]</scope>
    <source>
        <strain evidence="1">PS691</strain>
    </source>
</reference>
<proteinExistence type="predicted"/>
<dbReference type="EMBL" id="CABVHQ010000021">
    <property type="protein sequence ID" value="VVN99101.1"/>
    <property type="molecule type" value="Genomic_DNA"/>
</dbReference>
<dbReference type="Proteomes" id="UP000337909">
    <property type="component" value="Unassembled WGS sequence"/>
</dbReference>
<name>A0A5E7CUZ0_PSEFL</name>
<evidence type="ECO:0000313" key="2">
    <source>
        <dbReference type="Proteomes" id="UP000337909"/>
    </source>
</evidence>
<dbReference type="AlphaFoldDB" id="A0A5E7CUZ0"/>
<gene>
    <name evidence="1" type="ORF">PS691_02479</name>
</gene>
<protein>
    <submittedName>
        <fullName evidence="1">Uncharacterized protein</fullName>
    </submittedName>
</protein>
<accession>A0A5E7CUZ0</accession>
<sequence length="32" mass="3787">MLQIKPQVTHGQDRHVRIFAIFCNFDGRYQPA</sequence>
<evidence type="ECO:0000313" key="1">
    <source>
        <dbReference type="EMBL" id="VVN99101.1"/>
    </source>
</evidence>
<organism evidence="1 2">
    <name type="scientific">Pseudomonas fluorescens</name>
    <dbReference type="NCBI Taxonomy" id="294"/>
    <lineage>
        <taxon>Bacteria</taxon>
        <taxon>Pseudomonadati</taxon>
        <taxon>Pseudomonadota</taxon>
        <taxon>Gammaproteobacteria</taxon>
        <taxon>Pseudomonadales</taxon>
        <taxon>Pseudomonadaceae</taxon>
        <taxon>Pseudomonas</taxon>
    </lineage>
</organism>